<name>A0A9D4NA99_DREPO</name>
<sequence>MIGKVPRLEQQVAWYCYRGAGWGDLHMNIDMEVLFNNAPKVAVIHLGGNNLKLPFKELFNIIHAEIRYLGDAWPEAILIWTDILEQGS</sequence>
<evidence type="ECO:0000313" key="2">
    <source>
        <dbReference type="Proteomes" id="UP000828390"/>
    </source>
</evidence>
<accession>A0A9D4NA99</accession>
<dbReference type="SUPFAM" id="SSF52266">
    <property type="entry name" value="SGNH hydrolase"/>
    <property type="match status" value="1"/>
</dbReference>
<reference evidence="1" key="1">
    <citation type="journal article" date="2019" name="bioRxiv">
        <title>The Genome of the Zebra Mussel, Dreissena polymorpha: A Resource for Invasive Species Research.</title>
        <authorList>
            <person name="McCartney M.A."/>
            <person name="Auch B."/>
            <person name="Kono T."/>
            <person name="Mallez S."/>
            <person name="Zhang Y."/>
            <person name="Obille A."/>
            <person name="Becker A."/>
            <person name="Abrahante J.E."/>
            <person name="Garbe J."/>
            <person name="Badalamenti J.P."/>
            <person name="Herman A."/>
            <person name="Mangelson H."/>
            <person name="Liachko I."/>
            <person name="Sullivan S."/>
            <person name="Sone E.D."/>
            <person name="Koren S."/>
            <person name="Silverstein K.A.T."/>
            <person name="Beckman K.B."/>
            <person name="Gohl D.M."/>
        </authorList>
    </citation>
    <scope>NUCLEOTIDE SEQUENCE</scope>
    <source>
        <strain evidence="1">Duluth1</strain>
        <tissue evidence="1">Whole animal</tissue>
    </source>
</reference>
<dbReference type="Proteomes" id="UP000828390">
    <property type="component" value="Unassembled WGS sequence"/>
</dbReference>
<keyword evidence="2" id="KW-1185">Reference proteome</keyword>
<proteinExistence type="predicted"/>
<dbReference type="AlphaFoldDB" id="A0A9D4NA99"/>
<organism evidence="1 2">
    <name type="scientific">Dreissena polymorpha</name>
    <name type="common">Zebra mussel</name>
    <name type="synonym">Mytilus polymorpha</name>
    <dbReference type="NCBI Taxonomy" id="45954"/>
    <lineage>
        <taxon>Eukaryota</taxon>
        <taxon>Metazoa</taxon>
        <taxon>Spiralia</taxon>
        <taxon>Lophotrochozoa</taxon>
        <taxon>Mollusca</taxon>
        <taxon>Bivalvia</taxon>
        <taxon>Autobranchia</taxon>
        <taxon>Heteroconchia</taxon>
        <taxon>Euheterodonta</taxon>
        <taxon>Imparidentia</taxon>
        <taxon>Neoheterodontei</taxon>
        <taxon>Myida</taxon>
        <taxon>Dreissenoidea</taxon>
        <taxon>Dreissenidae</taxon>
        <taxon>Dreissena</taxon>
    </lineage>
</organism>
<comment type="caution">
    <text evidence="1">The sequence shown here is derived from an EMBL/GenBank/DDBJ whole genome shotgun (WGS) entry which is preliminary data.</text>
</comment>
<gene>
    <name evidence="1" type="ORF">DPMN_014751</name>
</gene>
<protein>
    <submittedName>
        <fullName evidence="1">Uncharacterized protein</fullName>
    </submittedName>
</protein>
<evidence type="ECO:0000313" key="1">
    <source>
        <dbReference type="EMBL" id="KAH3890666.1"/>
    </source>
</evidence>
<reference evidence="1" key="2">
    <citation type="submission" date="2020-11" db="EMBL/GenBank/DDBJ databases">
        <authorList>
            <person name="McCartney M.A."/>
            <person name="Auch B."/>
            <person name="Kono T."/>
            <person name="Mallez S."/>
            <person name="Becker A."/>
            <person name="Gohl D.M."/>
            <person name="Silverstein K.A.T."/>
            <person name="Koren S."/>
            <person name="Bechman K.B."/>
            <person name="Herman A."/>
            <person name="Abrahante J.E."/>
            <person name="Garbe J."/>
        </authorList>
    </citation>
    <scope>NUCLEOTIDE SEQUENCE</scope>
    <source>
        <strain evidence="1">Duluth1</strain>
        <tissue evidence="1">Whole animal</tissue>
    </source>
</reference>
<dbReference type="EMBL" id="JAIWYP010000001">
    <property type="protein sequence ID" value="KAH3890666.1"/>
    <property type="molecule type" value="Genomic_DNA"/>
</dbReference>